<dbReference type="RefSeq" id="XP_008879144.1">
    <property type="nucleotide sequence ID" value="XM_008880922.1"/>
</dbReference>
<gene>
    <name evidence="3" type="ORF">H310_13427</name>
</gene>
<proteinExistence type="predicted"/>
<dbReference type="SUPFAM" id="SSF81383">
    <property type="entry name" value="F-box domain"/>
    <property type="match status" value="1"/>
</dbReference>
<dbReference type="Gene3D" id="1.20.1280.50">
    <property type="match status" value="1"/>
</dbReference>
<dbReference type="GeneID" id="20090477"/>
<protein>
    <recommendedName>
        <fullName evidence="2">F-box domain-containing protein</fullName>
    </recommendedName>
</protein>
<feature type="domain" description="F-box" evidence="2">
    <location>
        <begin position="64"/>
        <end position="104"/>
    </location>
</feature>
<reference evidence="3" key="1">
    <citation type="submission" date="2013-12" db="EMBL/GenBank/DDBJ databases">
        <title>The Genome Sequence of Aphanomyces invadans NJM9701.</title>
        <authorList>
            <consortium name="The Broad Institute Genomics Platform"/>
            <person name="Russ C."/>
            <person name="Tyler B."/>
            <person name="van West P."/>
            <person name="Dieguez-Uribeondo J."/>
            <person name="Young S.K."/>
            <person name="Zeng Q."/>
            <person name="Gargeya S."/>
            <person name="Fitzgerald M."/>
            <person name="Abouelleil A."/>
            <person name="Alvarado L."/>
            <person name="Chapman S.B."/>
            <person name="Gainer-Dewar J."/>
            <person name="Goldberg J."/>
            <person name="Griggs A."/>
            <person name="Gujja S."/>
            <person name="Hansen M."/>
            <person name="Howarth C."/>
            <person name="Imamovic A."/>
            <person name="Ireland A."/>
            <person name="Larimer J."/>
            <person name="McCowan C."/>
            <person name="Murphy C."/>
            <person name="Pearson M."/>
            <person name="Poon T.W."/>
            <person name="Priest M."/>
            <person name="Roberts A."/>
            <person name="Saif S."/>
            <person name="Shea T."/>
            <person name="Sykes S."/>
            <person name="Wortman J."/>
            <person name="Nusbaum C."/>
            <person name="Birren B."/>
        </authorList>
    </citation>
    <scope>NUCLEOTIDE SEQUENCE [LARGE SCALE GENOMIC DNA]</scope>
    <source>
        <strain evidence="3">NJM9701</strain>
    </source>
</reference>
<name>A0A024TDE2_9STRA</name>
<feature type="non-terminal residue" evidence="3">
    <location>
        <position position="1"/>
    </location>
</feature>
<dbReference type="InterPro" id="IPR001810">
    <property type="entry name" value="F-box_dom"/>
</dbReference>
<dbReference type="Pfam" id="PF12937">
    <property type="entry name" value="F-box-like"/>
    <property type="match status" value="1"/>
</dbReference>
<dbReference type="STRING" id="157072.A0A024TDE2"/>
<accession>A0A024TDE2</accession>
<dbReference type="AlphaFoldDB" id="A0A024TDE2"/>
<dbReference type="EMBL" id="KI914002">
    <property type="protein sequence ID" value="ETV92180.1"/>
    <property type="molecule type" value="Genomic_DNA"/>
</dbReference>
<evidence type="ECO:0000313" key="3">
    <source>
        <dbReference type="EMBL" id="ETV92180.1"/>
    </source>
</evidence>
<sequence length="198" mass="23175">MHHFGIESTNDATWMHKMVPFASTPVHLRMLDVVRFHRIPPLSALMKPWTARAPPSTTPVNHHLHPDVLRHIFSFLSCKRLCRLASVCRAFQDTSQDPWLWQQLYAKLGANVCTHQGTFAHDWKAMYQERFLVLRRMRRAGKAKMWRLCDHCGCIHISKTPLQAERHHEKVHQPRTGRRRRRRDPKVDSPDLEGVKSG</sequence>
<dbReference type="SMART" id="SM00256">
    <property type="entry name" value="FBOX"/>
    <property type="match status" value="1"/>
</dbReference>
<feature type="region of interest" description="Disordered" evidence="1">
    <location>
        <begin position="165"/>
        <end position="198"/>
    </location>
</feature>
<evidence type="ECO:0000256" key="1">
    <source>
        <dbReference type="SAM" id="MobiDB-lite"/>
    </source>
</evidence>
<dbReference type="OrthoDB" id="67555at2759"/>
<dbReference type="InterPro" id="IPR036047">
    <property type="entry name" value="F-box-like_dom_sf"/>
</dbReference>
<dbReference type="eggNOG" id="ENOG502S6B8">
    <property type="taxonomic scope" value="Eukaryota"/>
</dbReference>
<organism evidence="3">
    <name type="scientific">Aphanomyces invadans</name>
    <dbReference type="NCBI Taxonomy" id="157072"/>
    <lineage>
        <taxon>Eukaryota</taxon>
        <taxon>Sar</taxon>
        <taxon>Stramenopiles</taxon>
        <taxon>Oomycota</taxon>
        <taxon>Saprolegniomycetes</taxon>
        <taxon>Saprolegniales</taxon>
        <taxon>Verrucalvaceae</taxon>
        <taxon>Aphanomyces</taxon>
    </lineage>
</organism>
<evidence type="ECO:0000259" key="2">
    <source>
        <dbReference type="SMART" id="SM00256"/>
    </source>
</evidence>
<dbReference type="VEuPathDB" id="FungiDB:H310_13427"/>
<feature type="compositionally biased region" description="Basic residues" evidence="1">
    <location>
        <begin position="173"/>
        <end position="184"/>
    </location>
</feature>